<evidence type="ECO:0000313" key="5">
    <source>
        <dbReference type="EMBL" id="RWS29585.1"/>
    </source>
</evidence>
<feature type="region of interest" description="Disordered" evidence="3">
    <location>
        <begin position="763"/>
        <end position="799"/>
    </location>
</feature>
<organism evidence="5 6">
    <name type="scientific">Leptotrombidium deliense</name>
    <dbReference type="NCBI Taxonomy" id="299467"/>
    <lineage>
        <taxon>Eukaryota</taxon>
        <taxon>Metazoa</taxon>
        <taxon>Ecdysozoa</taxon>
        <taxon>Arthropoda</taxon>
        <taxon>Chelicerata</taxon>
        <taxon>Arachnida</taxon>
        <taxon>Acari</taxon>
        <taxon>Acariformes</taxon>
        <taxon>Trombidiformes</taxon>
        <taxon>Prostigmata</taxon>
        <taxon>Anystina</taxon>
        <taxon>Parasitengona</taxon>
        <taxon>Trombiculoidea</taxon>
        <taxon>Trombiculidae</taxon>
        <taxon>Leptotrombidium</taxon>
    </lineage>
</organism>
<dbReference type="Pfam" id="PF01393">
    <property type="entry name" value="Chromo_shadow"/>
    <property type="match status" value="1"/>
</dbReference>
<evidence type="ECO:0000256" key="2">
    <source>
        <dbReference type="ARBA" id="ARBA00023242"/>
    </source>
</evidence>
<dbReference type="AlphaFoldDB" id="A0A443SQ41"/>
<feature type="compositionally biased region" description="Low complexity" evidence="3">
    <location>
        <begin position="668"/>
        <end position="685"/>
    </location>
</feature>
<dbReference type="GO" id="GO:0005694">
    <property type="term" value="C:chromosome"/>
    <property type="evidence" value="ECO:0007669"/>
    <property type="project" value="UniProtKB-ARBA"/>
</dbReference>
<dbReference type="SMART" id="SM00300">
    <property type="entry name" value="ChSh"/>
    <property type="match status" value="1"/>
</dbReference>
<dbReference type="Proteomes" id="UP000288716">
    <property type="component" value="Unassembled WGS sequence"/>
</dbReference>
<comment type="subcellular location">
    <subcellularLocation>
        <location evidence="1">Nucleus</location>
    </subcellularLocation>
</comment>
<reference evidence="5 6" key="1">
    <citation type="journal article" date="2018" name="Gigascience">
        <title>Genomes of trombidid mites reveal novel predicted allergens and laterally-transferred genes associated with secondary metabolism.</title>
        <authorList>
            <person name="Dong X."/>
            <person name="Chaisiri K."/>
            <person name="Xia D."/>
            <person name="Armstrong S.D."/>
            <person name="Fang Y."/>
            <person name="Donnelly M.J."/>
            <person name="Kadowaki T."/>
            <person name="McGarry J.W."/>
            <person name="Darby A.C."/>
            <person name="Makepeace B.L."/>
        </authorList>
    </citation>
    <scope>NUCLEOTIDE SEQUENCE [LARGE SCALE GENOMIC DNA]</scope>
    <source>
        <strain evidence="5">UoL-UT</strain>
    </source>
</reference>
<comment type="caution">
    <text evidence="5">The sequence shown here is derived from an EMBL/GenBank/DDBJ whole genome shotgun (WGS) entry which is preliminary data.</text>
</comment>
<proteinExistence type="predicted"/>
<dbReference type="SUPFAM" id="SSF54160">
    <property type="entry name" value="Chromo domain-like"/>
    <property type="match status" value="2"/>
</dbReference>
<gene>
    <name evidence="5" type="ORF">B4U80_12713</name>
</gene>
<accession>A0A443SQ41</accession>
<feature type="compositionally biased region" description="Polar residues" evidence="3">
    <location>
        <begin position="781"/>
        <end position="791"/>
    </location>
</feature>
<feature type="domain" description="Chromo shadow" evidence="4">
    <location>
        <begin position="908"/>
        <end position="971"/>
    </location>
</feature>
<evidence type="ECO:0000256" key="1">
    <source>
        <dbReference type="ARBA" id="ARBA00004123"/>
    </source>
</evidence>
<dbReference type="CDD" id="cd00034">
    <property type="entry name" value="CSD"/>
    <property type="match status" value="1"/>
</dbReference>
<feature type="compositionally biased region" description="Basic residues" evidence="3">
    <location>
        <begin position="766"/>
        <end position="780"/>
    </location>
</feature>
<keyword evidence="6" id="KW-1185">Reference proteome</keyword>
<evidence type="ECO:0000313" key="6">
    <source>
        <dbReference type="Proteomes" id="UP000288716"/>
    </source>
</evidence>
<feature type="compositionally biased region" description="Basic residues" evidence="3">
    <location>
        <begin position="712"/>
        <end position="738"/>
    </location>
</feature>
<sequence>MAAAVNDCKTFLVDEVNNYDDKRDDNKKDATHKNSWSPCTHERGAHAIFVVDRVLPRAIKHNNHRFYLVKWKHSNFMCCWVRSDHLAHKEPNFERLFFHYSRYRNDNNGNDDGEPTKLRSADNFCQENGNVLNDDVVNVLHECNVDIQMCENNNDIERNIKGIEINVVTKNDCKQDDENECGLLENSDARTTAKISSCMATVSTIDNDLCYQQLIDAHVSYTKCNHQRGAHRRLWPEAVLRKCIHQCKTYFLIKWRNVVDETCRACNSNLCCQKHTKQFSSCGCGYCCCCWIRRDHLMLSRKFVAAKLRRQIANLDDVEYRDEYANENNEDDNNLIASNCTSLVPYVEACAESQCNATNIVVAEKFYNCRSSRSEPISKSVCTKKYVETKANIAVVAFEEHFSKKQNPINNCDKVKRDLNKREERHINIDKIDDDDNSNVAVVLNSIKEHEHEAKNKLSINDNAISDENCGKCGDGANDCLSRMSNKNEEKNRVNNMADDVYDNKEKNKIYDKSDKNNIEMHKAYVNNNSEDECNKKSVNCKNDLQRQQLSEFRDDMKTCITSAAIFGDDVDMEIKSILNIDNKKHNENFTNERLIASQMTIMGAEKFGQNHVCVIHTDTDVERLMCNDCLNYNEVDSDYTIKNAIDDNNVINMNSIRKSVKIKLNAIDNNDGNNVNSSNSGSISRVQNTNRSTANNSTFAKSSISQGILKKASKPLSYKHSKRTGNGSKRGRRRRRVQQSLKETNTLIEDEEPEHRFFYQEEQRRRKRLKQFRQRRNIQTKRVTFNSPKSESNDDDEFKCTERKPVVVKRKRCLSTIVTHLTQLAESKNQNHKQSQQDKQFEQLQQREQRQLRNTRKAKDPLQFLKRREKTRHRASNRINLLANVRYDVQIDMILGAFSLQNEMCETSLDKYASQNFHNRATNQEEDCLCFLIKYADSNAATLVPASFINEKHPQILINFYEERMKWKCDIDVDHLRVS</sequence>
<evidence type="ECO:0000256" key="3">
    <source>
        <dbReference type="SAM" id="MobiDB-lite"/>
    </source>
</evidence>
<feature type="region of interest" description="Disordered" evidence="3">
    <location>
        <begin position="668"/>
        <end position="749"/>
    </location>
</feature>
<name>A0A443SQ41_9ACAR</name>
<feature type="compositionally biased region" description="Basic and acidic residues" evidence="3">
    <location>
        <begin position="836"/>
        <end position="852"/>
    </location>
</feature>
<dbReference type="InterPro" id="IPR016197">
    <property type="entry name" value="Chromo-like_dom_sf"/>
</dbReference>
<protein>
    <recommendedName>
        <fullName evidence="4">Chromo shadow domain-containing protein</fullName>
    </recommendedName>
</protein>
<dbReference type="STRING" id="299467.A0A443SQ41"/>
<dbReference type="EMBL" id="NCKV01000850">
    <property type="protein sequence ID" value="RWS29585.1"/>
    <property type="molecule type" value="Genomic_DNA"/>
</dbReference>
<dbReference type="Gene3D" id="2.40.50.40">
    <property type="match status" value="1"/>
</dbReference>
<dbReference type="VEuPathDB" id="VectorBase:LDEU002456"/>
<feature type="region of interest" description="Disordered" evidence="3">
    <location>
        <begin position="826"/>
        <end position="861"/>
    </location>
</feature>
<dbReference type="GO" id="GO:0005634">
    <property type="term" value="C:nucleus"/>
    <property type="evidence" value="ECO:0007669"/>
    <property type="project" value="UniProtKB-SubCell"/>
</dbReference>
<keyword evidence="2" id="KW-0539">Nucleus</keyword>
<dbReference type="InterPro" id="IPR008251">
    <property type="entry name" value="Chromo_shadow_dom"/>
</dbReference>
<feature type="compositionally biased region" description="Polar residues" evidence="3">
    <location>
        <begin position="739"/>
        <end position="748"/>
    </location>
</feature>
<evidence type="ECO:0000259" key="4">
    <source>
        <dbReference type="SMART" id="SM00300"/>
    </source>
</evidence>
<feature type="compositionally biased region" description="Polar residues" evidence="3">
    <location>
        <begin position="686"/>
        <end position="707"/>
    </location>
</feature>